<dbReference type="Pfam" id="PF09348">
    <property type="entry name" value="DUF1990"/>
    <property type="match status" value="1"/>
</dbReference>
<feature type="region of interest" description="Disordered" evidence="1">
    <location>
        <begin position="1"/>
        <end position="22"/>
    </location>
</feature>
<dbReference type="Proteomes" id="UP001500596">
    <property type="component" value="Unassembled WGS sequence"/>
</dbReference>
<sequence>MKGSLLDGTDPSRRAYPEGMPPLTYSEVGATAGELPPGYHHVRMQRVIGRGREVFERAADDLLAGEVQRRAGARVDLSDVPLREGTRVDMRLLLFKIPCLVVWAERTDTLCGFAYGTLPGHPERGEERFELRLLPSGEVTFRIMAFSRPGRWYTRLGGPIGRWVQRRTTARYLRTLGTGT</sequence>
<dbReference type="InterPro" id="IPR018960">
    <property type="entry name" value="DUF1990"/>
</dbReference>
<protein>
    <submittedName>
        <fullName evidence="3">DUF1990 domain-containing protein</fullName>
    </submittedName>
</protein>
<feature type="domain" description="DUF1990" evidence="2">
    <location>
        <begin position="24"/>
        <end position="174"/>
    </location>
</feature>
<evidence type="ECO:0000256" key="1">
    <source>
        <dbReference type="SAM" id="MobiDB-lite"/>
    </source>
</evidence>
<evidence type="ECO:0000313" key="3">
    <source>
        <dbReference type="EMBL" id="GAA1679284.1"/>
    </source>
</evidence>
<dbReference type="PANTHER" id="PTHR34202">
    <property type="entry name" value="UPF0548 PROTEIN"/>
    <property type="match status" value="1"/>
</dbReference>
<accession>A0ABN2GZ49</accession>
<evidence type="ECO:0000259" key="2">
    <source>
        <dbReference type="Pfam" id="PF09348"/>
    </source>
</evidence>
<dbReference type="PANTHER" id="PTHR34202:SF1">
    <property type="entry name" value="UPF0548 PROTEIN"/>
    <property type="match status" value="1"/>
</dbReference>
<reference evidence="3 4" key="1">
    <citation type="journal article" date="2019" name="Int. J. Syst. Evol. Microbiol.">
        <title>The Global Catalogue of Microorganisms (GCM) 10K type strain sequencing project: providing services to taxonomists for standard genome sequencing and annotation.</title>
        <authorList>
            <consortium name="The Broad Institute Genomics Platform"/>
            <consortium name="The Broad Institute Genome Sequencing Center for Infectious Disease"/>
            <person name="Wu L."/>
            <person name="Ma J."/>
        </authorList>
    </citation>
    <scope>NUCLEOTIDE SEQUENCE [LARGE SCALE GENOMIC DNA]</scope>
    <source>
        <strain evidence="3 4">JCM 15575</strain>
    </source>
</reference>
<gene>
    <name evidence="3" type="ORF">GCM10009807_23970</name>
</gene>
<evidence type="ECO:0000313" key="4">
    <source>
        <dbReference type="Proteomes" id="UP001500596"/>
    </source>
</evidence>
<comment type="caution">
    <text evidence="3">The sequence shown here is derived from an EMBL/GenBank/DDBJ whole genome shotgun (WGS) entry which is preliminary data.</text>
</comment>
<dbReference type="PIRSF" id="PIRSF010260">
    <property type="entry name" value="UCP010260"/>
    <property type="match status" value="1"/>
</dbReference>
<dbReference type="EMBL" id="BAAAPK010000001">
    <property type="protein sequence ID" value="GAA1679284.1"/>
    <property type="molecule type" value="Genomic_DNA"/>
</dbReference>
<name>A0ABN2GZ49_9MICO</name>
<dbReference type="InterPro" id="IPR014457">
    <property type="entry name" value="UCP010260"/>
</dbReference>
<proteinExistence type="predicted"/>
<keyword evidence="4" id="KW-1185">Reference proteome</keyword>
<organism evidence="3 4">
    <name type="scientific">Microbacterium lacus</name>
    <dbReference type="NCBI Taxonomy" id="415217"/>
    <lineage>
        <taxon>Bacteria</taxon>
        <taxon>Bacillati</taxon>
        <taxon>Actinomycetota</taxon>
        <taxon>Actinomycetes</taxon>
        <taxon>Micrococcales</taxon>
        <taxon>Microbacteriaceae</taxon>
        <taxon>Microbacterium</taxon>
    </lineage>
</organism>